<keyword evidence="3" id="KW-1185">Reference proteome</keyword>
<feature type="compositionally biased region" description="Low complexity" evidence="1">
    <location>
        <begin position="155"/>
        <end position="175"/>
    </location>
</feature>
<feature type="region of interest" description="Disordered" evidence="1">
    <location>
        <begin position="96"/>
        <end position="202"/>
    </location>
</feature>
<organism evidence="2 3">
    <name type="scientific">Methanoculleus bourgensis (strain ATCC 43281 / DSM 3045 / OCM 15 / MS2)</name>
    <name type="common">Methanogenium bourgense</name>
    <dbReference type="NCBI Taxonomy" id="1201294"/>
    <lineage>
        <taxon>Archaea</taxon>
        <taxon>Methanobacteriati</taxon>
        <taxon>Methanobacteriota</taxon>
        <taxon>Stenosarchaea group</taxon>
        <taxon>Methanomicrobia</taxon>
        <taxon>Methanomicrobiales</taxon>
        <taxon>Methanomicrobiaceae</taxon>
        <taxon>Methanoculleus</taxon>
    </lineage>
</organism>
<proteinExistence type="predicted"/>
<feature type="region of interest" description="Disordered" evidence="1">
    <location>
        <begin position="1"/>
        <end position="48"/>
    </location>
</feature>
<evidence type="ECO:0000256" key="1">
    <source>
        <dbReference type="SAM" id="MobiDB-lite"/>
    </source>
</evidence>
<evidence type="ECO:0000313" key="2">
    <source>
        <dbReference type="EMBL" id="CDM26114.1"/>
    </source>
</evidence>
<feature type="compositionally biased region" description="Basic and acidic residues" evidence="1">
    <location>
        <begin position="181"/>
        <end position="192"/>
    </location>
</feature>
<dbReference type="PATRIC" id="fig|1201294.9.peg.157"/>
<dbReference type="AlphaFoldDB" id="W6PVZ0"/>
<name>W6PVZ0_METBM</name>
<reference evidence="3" key="1">
    <citation type="journal article" date="2012" name="J. Bacteriol.">
        <title>Complete genome sequence of the hydrogenotrophic, methanogenic archaeon Methanoculleus bourgensis strain MS2T, isolated from a sewage sludge digester.</title>
        <authorList>
            <person name="Maus I."/>
            <person name="Wibberg D."/>
            <person name="Stantscheff R."/>
            <person name="Eikmeyer F.G."/>
            <person name="Seffner A."/>
            <person name="Boelter J."/>
            <person name="Szczepanowski R."/>
            <person name="Blom J."/>
            <person name="Jaenicke S."/>
            <person name="Konig H."/>
            <person name="Puhler A."/>
            <person name="Schluter A."/>
        </authorList>
    </citation>
    <scope>NUCLEOTIDE SEQUENCE [LARGE SCALE GENOMIC DNA]</scope>
    <source>
        <strain evidence="3">ATCC 43281 / DSM 3045 / OCM 15 / MS2</strain>
    </source>
</reference>
<dbReference type="Proteomes" id="UP000009007">
    <property type="component" value="Chromosome I"/>
</dbReference>
<accession>W6PVZ0</accession>
<feature type="compositionally biased region" description="Gly residues" evidence="1">
    <location>
        <begin position="39"/>
        <end position="48"/>
    </location>
</feature>
<sequence length="202" mass="22047">MAISPRFTVWGDSEKEQNPNSLPGHGFPPAIATHCPRPQGGGGGGRRPGGVGVTGIALWSRDRGGGLLPRRTSFFSCSLRSPLETLRVSHAHSVRTSTPHGFSCSAPPEHRTRTSGAQARFARTPCQPHSEDLRSSRFRFRSHSEPLQISRTPVSHLRCSRSSSSELSRPADSRSPNGGKRLAEGQKLEHHQVRSHHGPAYW</sequence>
<dbReference type="EMBL" id="HE964772">
    <property type="protein sequence ID" value="CDM26114.1"/>
    <property type="molecule type" value="Genomic_DNA"/>
</dbReference>
<evidence type="ECO:0000313" key="3">
    <source>
        <dbReference type="Proteomes" id="UP000009007"/>
    </source>
</evidence>
<dbReference type="KEGG" id="mbg:BN140_3007"/>
<dbReference type="HOGENOM" id="CLU_1352111_0_0_2"/>
<gene>
    <name evidence="2" type="ordered locus">BN140_3007</name>
</gene>
<protein>
    <submittedName>
        <fullName evidence="2">Uncharacterized protein</fullName>
    </submittedName>
</protein>
<feature type="compositionally biased region" description="Basic residues" evidence="1">
    <location>
        <begin position="193"/>
        <end position="202"/>
    </location>
</feature>